<comment type="caution">
    <text evidence="4">The sequence shown here is derived from an EMBL/GenBank/DDBJ whole genome shotgun (WGS) entry which is preliminary data.</text>
</comment>
<sequence length="266" mass="28807">MSVGEVLVVGGTSDARAICQLLDAANVQYTVSVATPTGEALAGDIQGQVRCGRLEKSEMVAWLREHDTRWVIDASHPYAEAVSRNVLDACTEAGVLLSRYQRPDQRDELTHPLLHYVASIDEACERIKPLGQRVLLTTGSKDLALWRAGLPEKTLLARVLPVPNVVQQCADLGFGVGEIFAICAPFSAEFNAAFYRHCRADVVVTKASGAEGGYQEKVQPCLDAGLPCIVITRPAPLVSGDELLESQPAFAERLARWLAADKRNQA</sequence>
<dbReference type="EC" id="1.3.1.54" evidence="4"/>
<dbReference type="Pfam" id="PF02571">
    <property type="entry name" value="CbiJ"/>
    <property type="match status" value="1"/>
</dbReference>
<gene>
    <name evidence="4" type="ORF">M989_01034</name>
</gene>
<proteinExistence type="predicted"/>
<dbReference type="InterPro" id="IPR003723">
    <property type="entry name" value="Precorrin-6x_reduct"/>
</dbReference>
<dbReference type="PANTHER" id="PTHR36925">
    <property type="entry name" value="COBALT-PRECORRIN-6A REDUCTASE"/>
    <property type="match status" value="1"/>
</dbReference>
<evidence type="ECO:0000256" key="2">
    <source>
        <dbReference type="ARBA" id="ARBA00022573"/>
    </source>
</evidence>
<dbReference type="PROSITE" id="PS51014">
    <property type="entry name" value="COBK_CBIJ"/>
    <property type="match status" value="1"/>
</dbReference>
<organism evidence="4 5">
    <name type="scientific">Kluyvera georgiana ATCC 51603</name>
    <dbReference type="NCBI Taxonomy" id="1354264"/>
    <lineage>
        <taxon>Bacteria</taxon>
        <taxon>Pseudomonadati</taxon>
        <taxon>Pseudomonadota</taxon>
        <taxon>Gammaproteobacteria</taxon>
        <taxon>Enterobacterales</taxon>
        <taxon>Enterobacteriaceae</taxon>
        <taxon>Kluyvera</taxon>
    </lineage>
</organism>
<dbReference type="RefSeq" id="WP_064543026.1">
    <property type="nucleotide sequence ID" value="NZ_LXEU01000024.1"/>
</dbReference>
<keyword evidence="2" id="KW-0169">Cobalamin biosynthesis</keyword>
<evidence type="ECO:0000256" key="1">
    <source>
        <dbReference type="ARBA" id="ARBA00004953"/>
    </source>
</evidence>
<dbReference type="AlphaFoldDB" id="A0A1B7K5F7"/>
<dbReference type="GO" id="GO:0016994">
    <property type="term" value="F:precorrin-6A reductase activity"/>
    <property type="evidence" value="ECO:0007669"/>
    <property type="project" value="UniProtKB-EC"/>
</dbReference>
<dbReference type="UniPathway" id="UPA00148"/>
<evidence type="ECO:0000256" key="3">
    <source>
        <dbReference type="ARBA" id="ARBA00023002"/>
    </source>
</evidence>
<keyword evidence="3 4" id="KW-0560">Oxidoreductase</keyword>
<evidence type="ECO:0000313" key="4">
    <source>
        <dbReference type="EMBL" id="OAT55362.1"/>
    </source>
</evidence>
<dbReference type="PATRIC" id="fig|1354264.4.peg.1082"/>
<dbReference type="NCBIfam" id="NF005967">
    <property type="entry name" value="PRK08057.1-1"/>
    <property type="match status" value="1"/>
</dbReference>
<evidence type="ECO:0000313" key="5">
    <source>
        <dbReference type="Proteomes" id="UP000078386"/>
    </source>
</evidence>
<dbReference type="EMBL" id="LXEU01000024">
    <property type="protein sequence ID" value="OAT55362.1"/>
    <property type="molecule type" value="Genomic_DNA"/>
</dbReference>
<keyword evidence="5" id="KW-1185">Reference proteome</keyword>
<accession>A0A1B7K5F7</accession>
<comment type="pathway">
    <text evidence="1">Cofactor biosynthesis; adenosylcobalamin biosynthesis.</text>
</comment>
<dbReference type="GO" id="GO:0009236">
    <property type="term" value="P:cobalamin biosynthetic process"/>
    <property type="evidence" value="ECO:0007669"/>
    <property type="project" value="UniProtKB-UniPathway"/>
</dbReference>
<name>A0A1B7K5F7_9ENTR</name>
<reference evidence="4 5" key="1">
    <citation type="submission" date="2016-04" db="EMBL/GenBank/DDBJ databases">
        <title>ATOL: Assembling a taxonomically balanced genome-scale reconstruction of the evolutionary history of the Enterobacteriaceae.</title>
        <authorList>
            <person name="Plunkett G.III."/>
            <person name="Neeno-Eckwall E.C."/>
            <person name="Glasner J.D."/>
            <person name="Perna N.T."/>
        </authorList>
    </citation>
    <scope>NUCLEOTIDE SEQUENCE [LARGE SCALE GENOMIC DNA]</scope>
    <source>
        <strain evidence="4 5">ATCC 51603</strain>
    </source>
</reference>
<dbReference type="NCBIfam" id="TIGR00715">
    <property type="entry name" value="precor6x_red"/>
    <property type="match status" value="1"/>
</dbReference>
<dbReference type="Proteomes" id="UP000078386">
    <property type="component" value="Unassembled WGS sequence"/>
</dbReference>
<dbReference type="PANTHER" id="PTHR36925:SF1">
    <property type="entry name" value="COBALT-PRECORRIN-6A REDUCTASE"/>
    <property type="match status" value="1"/>
</dbReference>
<protein>
    <submittedName>
        <fullName evidence="4">Cobalt-precorrin-6x reductase</fullName>
        <ecNumber evidence="4">1.3.1.54</ecNumber>
    </submittedName>
</protein>